<dbReference type="AlphaFoldDB" id="A0A225M4F0"/>
<accession>A0A225M4F0</accession>
<dbReference type="Pfam" id="PF03328">
    <property type="entry name" value="HpcH_HpaI"/>
    <property type="match status" value="1"/>
</dbReference>
<dbReference type="EMBL" id="NJIH01000011">
    <property type="protein sequence ID" value="OWT56177.1"/>
    <property type="molecule type" value="Genomic_DNA"/>
</dbReference>
<keyword evidence="2" id="KW-0479">Metal-binding</keyword>
<dbReference type="GO" id="GO:0005737">
    <property type="term" value="C:cytoplasm"/>
    <property type="evidence" value="ECO:0007669"/>
    <property type="project" value="TreeGrafter"/>
</dbReference>
<gene>
    <name evidence="5" type="ORF">CEY11_19295</name>
</gene>
<dbReference type="PANTHER" id="PTHR30502:SF0">
    <property type="entry name" value="PHOSPHOENOLPYRUVATE CARBOXYLASE FAMILY PROTEIN"/>
    <property type="match status" value="1"/>
</dbReference>
<evidence type="ECO:0000256" key="3">
    <source>
        <dbReference type="ARBA" id="ARBA00023239"/>
    </source>
</evidence>
<evidence type="ECO:0000256" key="2">
    <source>
        <dbReference type="ARBA" id="ARBA00022723"/>
    </source>
</evidence>
<dbReference type="OrthoDB" id="86160at2"/>
<dbReference type="Gene3D" id="3.20.20.60">
    <property type="entry name" value="Phosphoenolpyruvate-binding domains"/>
    <property type="match status" value="1"/>
</dbReference>
<dbReference type="Proteomes" id="UP000214603">
    <property type="component" value="Unassembled WGS sequence"/>
</dbReference>
<comment type="caution">
    <text evidence="5">The sequence shown here is derived from an EMBL/GenBank/DDBJ whole genome shotgun (WGS) entry which is preliminary data.</text>
</comment>
<keyword evidence="6" id="KW-1185">Reference proteome</keyword>
<dbReference type="InterPro" id="IPR005000">
    <property type="entry name" value="Aldolase/citrate-lyase_domain"/>
</dbReference>
<comment type="similarity">
    <text evidence="1">Belongs to the HpcH/HpaI aldolase family.</text>
</comment>
<dbReference type="PANTHER" id="PTHR30502">
    <property type="entry name" value="2-KETO-3-DEOXY-L-RHAMNONATE ALDOLASE"/>
    <property type="match status" value="1"/>
</dbReference>
<evidence type="ECO:0000313" key="5">
    <source>
        <dbReference type="EMBL" id="OWT56177.1"/>
    </source>
</evidence>
<sequence>MAKVLNDEHLRPQDDILPRTKTQSILSTRALCPLAIRFNYSTRRKVNDIIQNNVTSNLAAGKPAVSFQVRLVESIEIAQIAKSCGYDTLYIDLEHCMHSMHQTSQICMAALAVGITPFVRVPSYAPEYVSRVLDGGAMGIIAPHVSNRNEAERVVAAAKFPPLGDRSVSIGLPQLKFQNYPLAEARRELNAKTTVVTMLEGPDAVDNAEEIAAVEGVDILFIGTNDLCAQLGIDGQFDHPKVKEIYAHVTAVARKHGKHVGVGGLSGHPELLTQFVKMGALYISAGSDLQYMVSGATARTKLLRSALNV</sequence>
<dbReference type="SUPFAM" id="SSF51621">
    <property type="entry name" value="Phosphoenolpyruvate/pyruvate domain"/>
    <property type="match status" value="1"/>
</dbReference>
<feature type="domain" description="HpcH/HpaI aldolase/citrate lyase" evidence="4">
    <location>
        <begin position="76"/>
        <end position="292"/>
    </location>
</feature>
<reference evidence="6" key="1">
    <citation type="submission" date="2017-06" db="EMBL/GenBank/DDBJ databases">
        <title>Herbaspirillum phytohormonus sp. nov., isolated from the root nodule of Robinia pseudoacacia in lead-zinc mine.</title>
        <authorList>
            <person name="Fan M."/>
            <person name="Lin Y."/>
        </authorList>
    </citation>
    <scope>NUCLEOTIDE SEQUENCE [LARGE SCALE GENOMIC DNA]</scope>
    <source>
        <strain evidence="6">SC-089</strain>
    </source>
</reference>
<name>A0A225M4F0_9BURK</name>
<organism evidence="5 6">
    <name type="scientific">Candidimonas nitroreducens</name>
    <dbReference type="NCBI Taxonomy" id="683354"/>
    <lineage>
        <taxon>Bacteria</taxon>
        <taxon>Pseudomonadati</taxon>
        <taxon>Pseudomonadota</taxon>
        <taxon>Betaproteobacteria</taxon>
        <taxon>Burkholderiales</taxon>
        <taxon>Alcaligenaceae</taxon>
        <taxon>Candidimonas</taxon>
    </lineage>
</organism>
<keyword evidence="3" id="KW-0456">Lyase</keyword>
<evidence type="ECO:0000313" key="6">
    <source>
        <dbReference type="Proteomes" id="UP000214603"/>
    </source>
</evidence>
<protein>
    <submittedName>
        <fullName evidence="5">Aldolase</fullName>
    </submittedName>
</protein>
<evidence type="ECO:0000259" key="4">
    <source>
        <dbReference type="Pfam" id="PF03328"/>
    </source>
</evidence>
<dbReference type="InterPro" id="IPR050251">
    <property type="entry name" value="HpcH-HpaI_aldolase"/>
</dbReference>
<dbReference type="GO" id="GO:0046872">
    <property type="term" value="F:metal ion binding"/>
    <property type="evidence" value="ECO:0007669"/>
    <property type="project" value="UniProtKB-KW"/>
</dbReference>
<evidence type="ECO:0000256" key="1">
    <source>
        <dbReference type="ARBA" id="ARBA00005568"/>
    </source>
</evidence>
<dbReference type="GO" id="GO:0016832">
    <property type="term" value="F:aldehyde-lyase activity"/>
    <property type="evidence" value="ECO:0007669"/>
    <property type="project" value="TreeGrafter"/>
</dbReference>
<dbReference type="InterPro" id="IPR015813">
    <property type="entry name" value="Pyrv/PenolPyrv_kinase-like_dom"/>
</dbReference>
<dbReference type="InterPro" id="IPR040442">
    <property type="entry name" value="Pyrv_kinase-like_dom_sf"/>
</dbReference>
<proteinExistence type="inferred from homology"/>